<dbReference type="InterPro" id="IPR039554">
    <property type="entry name" value="HigA2-like_HTH"/>
</dbReference>
<gene>
    <name evidence="2" type="ORF">chi_041</name>
</gene>
<dbReference type="EMBL" id="JX094499">
    <property type="protein sequence ID" value="AFO71186.1"/>
    <property type="molecule type" value="Genomic_DNA"/>
</dbReference>
<protein>
    <submittedName>
        <fullName evidence="2">Helix-turn-helix domain-containing protein</fullName>
    </submittedName>
</protein>
<dbReference type="CDD" id="cd00093">
    <property type="entry name" value="HTH_XRE"/>
    <property type="match status" value="1"/>
</dbReference>
<sequence length="95" mass="10934">MQHDECRETLMDFKRQLQAHLKAILRRQGVTQSALATMIGVHQSRLSFMLNSDADRVSIDKLIEAIVKLDGVFMVKIGDQTDINRVRYKECEDNV</sequence>
<dbReference type="GO" id="GO:0003677">
    <property type="term" value="F:DNA binding"/>
    <property type="evidence" value="ECO:0007669"/>
    <property type="project" value="InterPro"/>
</dbReference>
<accession>A0A1U8QR24</accession>
<organism evidence="2 3">
    <name type="scientific">Salmonella phage Chi</name>
    <dbReference type="NCBI Taxonomy" id="2927983"/>
    <lineage>
        <taxon>Viruses</taxon>
        <taxon>Duplodnaviria</taxon>
        <taxon>Heunggongvirae</taxon>
        <taxon>Uroviricota</taxon>
        <taxon>Caudoviricetes</taxon>
        <taxon>Casjensviridae</taxon>
        <taxon>Chivirus</taxon>
        <taxon>Chivirus chi</taxon>
    </lineage>
</organism>
<name>A0A1U8QR24_9CAUD</name>
<dbReference type="KEGG" id="vg:72301924"/>
<dbReference type="Proteomes" id="UP000013005">
    <property type="component" value="Segment"/>
</dbReference>
<dbReference type="SMART" id="SM00530">
    <property type="entry name" value="HTH_XRE"/>
    <property type="match status" value="1"/>
</dbReference>
<keyword evidence="3" id="KW-1185">Reference proteome</keyword>
<dbReference type="InterPro" id="IPR001387">
    <property type="entry name" value="Cro/C1-type_HTH"/>
</dbReference>
<feature type="domain" description="HTH cro/C1-type" evidence="1">
    <location>
        <begin position="21"/>
        <end position="64"/>
    </location>
</feature>
<proteinExistence type="predicted"/>
<evidence type="ECO:0000259" key="1">
    <source>
        <dbReference type="PROSITE" id="PS50943"/>
    </source>
</evidence>
<dbReference type="RefSeq" id="YP_008058158.1">
    <property type="nucleotide sequence ID" value="NC_021315.1"/>
</dbReference>
<evidence type="ECO:0000313" key="3">
    <source>
        <dbReference type="Proteomes" id="UP000013005"/>
    </source>
</evidence>
<dbReference type="Gene3D" id="1.10.260.40">
    <property type="entry name" value="lambda repressor-like DNA-binding domains"/>
    <property type="match status" value="1"/>
</dbReference>
<reference evidence="2 3" key="1">
    <citation type="journal article" date="2013" name="Arch. Virol.">
        <title>Complete genome sequence analysis of bacterial-flagellum-targeting bacteriophage chi.</title>
        <authorList>
            <person name="Lee J.H."/>
            <person name="Shin H."/>
            <person name="Choi Y."/>
            <person name="Ryu S."/>
        </authorList>
    </citation>
    <scope>NUCLEOTIDE SEQUENCE [LARGE SCALE GENOMIC DNA]</scope>
</reference>
<dbReference type="InterPro" id="IPR010982">
    <property type="entry name" value="Lambda_DNA-bd_dom_sf"/>
</dbReference>
<dbReference type="Pfam" id="PF13744">
    <property type="entry name" value="HTH_37"/>
    <property type="match status" value="1"/>
</dbReference>
<dbReference type="SUPFAM" id="SSF47413">
    <property type="entry name" value="lambda repressor-like DNA-binding domains"/>
    <property type="match status" value="1"/>
</dbReference>
<evidence type="ECO:0000313" key="2">
    <source>
        <dbReference type="EMBL" id="AFO71186.1"/>
    </source>
</evidence>
<dbReference type="PROSITE" id="PS50943">
    <property type="entry name" value="HTH_CROC1"/>
    <property type="match status" value="1"/>
</dbReference>
<dbReference type="GeneID" id="40103479"/>